<organism evidence="1">
    <name type="scientific">Arundo donax</name>
    <name type="common">Giant reed</name>
    <name type="synonym">Donax arundinaceus</name>
    <dbReference type="NCBI Taxonomy" id="35708"/>
    <lineage>
        <taxon>Eukaryota</taxon>
        <taxon>Viridiplantae</taxon>
        <taxon>Streptophyta</taxon>
        <taxon>Embryophyta</taxon>
        <taxon>Tracheophyta</taxon>
        <taxon>Spermatophyta</taxon>
        <taxon>Magnoliopsida</taxon>
        <taxon>Liliopsida</taxon>
        <taxon>Poales</taxon>
        <taxon>Poaceae</taxon>
        <taxon>PACMAD clade</taxon>
        <taxon>Arundinoideae</taxon>
        <taxon>Arundineae</taxon>
        <taxon>Arundo</taxon>
    </lineage>
</organism>
<reference evidence="1" key="2">
    <citation type="journal article" date="2015" name="Data Brief">
        <title>Shoot transcriptome of the giant reed, Arundo donax.</title>
        <authorList>
            <person name="Barrero R.A."/>
            <person name="Guerrero F.D."/>
            <person name="Moolhuijzen P."/>
            <person name="Goolsby J.A."/>
            <person name="Tidwell J."/>
            <person name="Bellgard S.E."/>
            <person name="Bellgard M.I."/>
        </authorList>
    </citation>
    <scope>NUCLEOTIDE SEQUENCE</scope>
    <source>
        <tissue evidence="1">Shoot tissue taken approximately 20 cm above the soil surface</tissue>
    </source>
</reference>
<dbReference type="AlphaFoldDB" id="A0A0A9A8G3"/>
<sequence length="47" mass="5236">MGKKRGASSSSIMPMLPFSEFSVVTRAKFIISCALKEMQEKRPDSVE</sequence>
<protein>
    <submittedName>
        <fullName evidence="1">Uncharacterized protein</fullName>
    </submittedName>
</protein>
<name>A0A0A9A8G3_ARUDO</name>
<evidence type="ECO:0000313" key="1">
    <source>
        <dbReference type="EMBL" id="JAD47376.1"/>
    </source>
</evidence>
<accession>A0A0A9A8G3</accession>
<proteinExistence type="predicted"/>
<dbReference type="EMBL" id="GBRH01250519">
    <property type="protein sequence ID" value="JAD47376.1"/>
    <property type="molecule type" value="Transcribed_RNA"/>
</dbReference>
<reference evidence="1" key="1">
    <citation type="submission" date="2014-09" db="EMBL/GenBank/DDBJ databases">
        <authorList>
            <person name="Magalhaes I.L.F."/>
            <person name="Oliveira U."/>
            <person name="Santos F.R."/>
            <person name="Vidigal T.H.D.A."/>
            <person name="Brescovit A.D."/>
            <person name="Santos A.J."/>
        </authorList>
    </citation>
    <scope>NUCLEOTIDE SEQUENCE</scope>
    <source>
        <tissue evidence="1">Shoot tissue taken approximately 20 cm above the soil surface</tissue>
    </source>
</reference>